<reference evidence="6" key="2">
    <citation type="journal article" date="2023" name="Pathogens">
        <title>Pathological Features and Genomic Characterization of an Actinobacillus equuli subsp. equuli Bearing Unique Virulence-Associated Genes from an Adult Horse with Pleuropneumonia.</title>
        <authorList>
            <person name="Kamali M."/>
            <person name="Carossino M."/>
            <person name="Del Piero F."/>
            <person name="Peak L."/>
            <person name="Mitchell M.S."/>
            <person name="Willette J."/>
            <person name="Baker R."/>
            <person name="Li F."/>
            <person name="Kenez A."/>
            <person name="Balasuriya U.B.R."/>
            <person name="Go Y.Y."/>
        </authorList>
    </citation>
    <scope>NUCLEOTIDE SEQUENCE</scope>
    <source>
        <strain evidence="6">4524</strain>
    </source>
</reference>
<keyword evidence="4" id="KW-0732">Signal</keyword>
<dbReference type="Gene3D" id="2.40.50.90">
    <property type="match status" value="1"/>
</dbReference>
<dbReference type="InterPro" id="IPR035437">
    <property type="entry name" value="SNase_OB-fold_sf"/>
</dbReference>
<keyword evidence="2" id="KW-0255">Endonuclease</keyword>
<comment type="caution">
    <text evidence="6">The sequence shown here is derived from an EMBL/GenBank/DDBJ whole genome shotgun (WGS) entry which is preliminary data.</text>
</comment>
<name>A0A9X4G370_ACTEU</name>
<evidence type="ECO:0000256" key="2">
    <source>
        <dbReference type="ARBA" id="ARBA00022759"/>
    </source>
</evidence>
<keyword evidence="7" id="KW-1185">Reference proteome</keyword>
<keyword evidence="3" id="KW-0378">Hydrolase</keyword>
<dbReference type="EMBL" id="JAPHVQ010000001">
    <property type="protein sequence ID" value="MDE8033800.1"/>
    <property type="molecule type" value="Genomic_DNA"/>
</dbReference>
<evidence type="ECO:0000259" key="5">
    <source>
        <dbReference type="PROSITE" id="PS50830"/>
    </source>
</evidence>
<feature type="signal peptide" evidence="4">
    <location>
        <begin position="1"/>
        <end position="22"/>
    </location>
</feature>
<dbReference type="InterPro" id="IPR016071">
    <property type="entry name" value="Staphylococal_nuclease_OB-fold"/>
</dbReference>
<reference evidence="6" key="1">
    <citation type="submission" date="2022-11" db="EMBL/GenBank/DDBJ databases">
        <authorList>
            <person name="Kamali M."/>
            <person name="Peak L."/>
            <person name="Go Y.Y."/>
            <person name="Balasuriya U.B.R."/>
            <person name="Carossino M."/>
        </authorList>
    </citation>
    <scope>NUCLEOTIDE SEQUENCE</scope>
    <source>
        <strain evidence="6">4524</strain>
    </source>
</reference>
<proteinExistence type="predicted"/>
<dbReference type="PANTHER" id="PTHR12302:SF3">
    <property type="entry name" value="SERINE_THREONINE-PROTEIN KINASE 31"/>
    <property type="match status" value="1"/>
</dbReference>
<dbReference type="PROSITE" id="PS01284">
    <property type="entry name" value="TNASE_2"/>
    <property type="match status" value="1"/>
</dbReference>
<dbReference type="PANTHER" id="PTHR12302">
    <property type="entry name" value="EBNA2 BINDING PROTEIN P100"/>
    <property type="match status" value="1"/>
</dbReference>
<dbReference type="RefSeq" id="WP_275217103.1">
    <property type="nucleotide sequence ID" value="NZ_JAPHVQ010000001.1"/>
</dbReference>
<dbReference type="GO" id="GO:0003676">
    <property type="term" value="F:nucleic acid binding"/>
    <property type="evidence" value="ECO:0007669"/>
    <property type="project" value="InterPro"/>
</dbReference>
<dbReference type="SUPFAM" id="SSF50199">
    <property type="entry name" value="Staphylococcal nuclease"/>
    <property type="match status" value="1"/>
</dbReference>
<feature type="chain" id="PRO_5040989857" evidence="4">
    <location>
        <begin position="23"/>
        <end position="232"/>
    </location>
</feature>
<evidence type="ECO:0000256" key="4">
    <source>
        <dbReference type="SAM" id="SignalP"/>
    </source>
</evidence>
<dbReference type="InterPro" id="IPR002071">
    <property type="entry name" value="Thermonucl_AS"/>
</dbReference>
<feature type="domain" description="TNase-like" evidence="5">
    <location>
        <begin position="26"/>
        <end position="145"/>
    </location>
</feature>
<dbReference type="GO" id="GO:0016787">
    <property type="term" value="F:hydrolase activity"/>
    <property type="evidence" value="ECO:0007669"/>
    <property type="project" value="UniProtKB-KW"/>
</dbReference>
<organism evidence="6 7">
    <name type="scientific">Actinobacillus equuli subsp. equuli</name>
    <dbReference type="NCBI Taxonomy" id="202947"/>
    <lineage>
        <taxon>Bacteria</taxon>
        <taxon>Pseudomonadati</taxon>
        <taxon>Pseudomonadota</taxon>
        <taxon>Gammaproteobacteria</taxon>
        <taxon>Pasteurellales</taxon>
        <taxon>Pasteurellaceae</taxon>
        <taxon>Actinobacillus</taxon>
    </lineage>
</organism>
<dbReference type="PROSITE" id="PS50830">
    <property type="entry name" value="TNASE_3"/>
    <property type="match status" value="1"/>
</dbReference>
<keyword evidence="1" id="KW-0540">Nuclease</keyword>
<gene>
    <name evidence="6" type="ORF">OQ257_01245</name>
</gene>
<evidence type="ECO:0000256" key="3">
    <source>
        <dbReference type="ARBA" id="ARBA00022801"/>
    </source>
</evidence>
<dbReference type="SMART" id="SM00318">
    <property type="entry name" value="SNc"/>
    <property type="match status" value="1"/>
</dbReference>
<dbReference type="PROSITE" id="PS01123">
    <property type="entry name" value="TNASE_1"/>
    <property type="match status" value="1"/>
</dbReference>
<evidence type="ECO:0000313" key="7">
    <source>
        <dbReference type="Proteomes" id="UP001142444"/>
    </source>
</evidence>
<evidence type="ECO:0000313" key="6">
    <source>
        <dbReference type="EMBL" id="MDE8033800.1"/>
    </source>
</evidence>
<dbReference type="AlphaFoldDB" id="A0A9X4G370"/>
<dbReference type="Pfam" id="PF00565">
    <property type="entry name" value="SNase"/>
    <property type="match status" value="1"/>
</dbReference>
<evidence type="ECO:0000256" key="1">
    <source>
        <dbReference type="ARBA" id="ARBA00022722"/>
    </source>
</evidence>
<dbReference type="Proteomes" id="UP001142444">
    <property type="component" value="Unassembled WGS sequence"/>
</dbReference>
<protein>
    <submittedName>
        <fullName evidence="6">Thermonuclease family protein</fullName>
    </submittedName>
</protein>
<dbReference type="GO" id="GO:0004519">
    <property type="term" value="F:endonuclease activity"/>
    <property type="evidence" value="ECO:0007669"/>
    <property type="project" value="UniProtKB-KW"/>
</dbReference>
<accession>A0A9X4G370</accession>
<sequence length="232" mass="26763">MKAIYFSVLFLFLSLIAPSIYATSDSSISCKVVGISDGDTLTCLYKRKPLKVRLLYIDAPESAQPYGNKAKQALANLVFKKQVILHSSGYDRYQRLLAVVYDEQERNINLLLVQKGMAWAYRETQPIYEQAMLKAKQTQKGLWQDKSPINPAEWRKTHSADKRSDSGWNWQNIWKKRPLVKDKTLDCERVLRCSDFSDYQSAKRYFDQCGSKTMDGNNDGIPCNKLYREALH</sequence>